<evidence type="ECO:0000256" key="1">
    <source>
        <dbReference type="SAM" id="MobiDB-lite"/>
    </source>
</evidence>
<organism evidence="2 3">
    <name type="scientific">Streptomyces peucetius</name>
    <dbReference type="NCBI Taxonomy" id="1950"/>
    <lineage>
        <taxon>Bacteria</taxon>
        <taxon>Bacillati</taxon>
        <taxon>Actinomycetota</taxon>
        <taxon>Actinomycetes</taxon>
        <taxon>Kitasatosporales</taxon>
        <taxon>Streptomycetaceae</taxon>
        <taxon>Streptomyces</taxon>
    </lineage>
</organism>
<feature type="region of interest" description="Disordered" evidence="1">
    <location>
        <begin position="48"/>
        <end position="128"/>
    </location>
</feature>
<reference evidence="2" key="1">
    <citation type="submission" date="2022-10" db="EMBL/GenBank/DDBJ databases">
        <title>Cytochrome P450 Catalyzes Benzene Ring Formation in the Biosynthesis of Trialkyl-Substituted Aromatic Polyketides.</title>
        <authorList>
            <person name="Zhao E."/>
            <person name="Ge H."/>
        </authorList>
    </citation>
    <scope>NUCLEOTIDE SEQUENCE</scope>
    <source>
        <strain evidence="2">NA0869</strain>
    </source>
</reference>
<dbReference type="EMBL" id="CP107567">
    <property type="protein sequence ID" value="UYQ60281.1"/>
    <property type="molecule type" value="Genomic_DNA"/>
</dbReference>
<evidence type="ECO:0000313" key="3">
    <source>
        <dbReference type="Proteomes" id="UP001163878"/>
    </source>
</evidence>
<dbReference type="Proteomes" id="UP001163878">
    <property type="component" value="Chromosome"/>
</dbReference>
<gene>
    <name evidence="2" type="ORF">OGH68_01520</name>
</gene>
<name>A0ABY6HZY8_STRPE</name>
<dbReference type="RefSeq" id="WP_264241429.1">
    <property type="nucleotide sequence ID" value="NZ_CP107567.1"/>
</dbReference>
<keyword evidence="3" id="KW-1185">Reference proteome</keyword>
<proteinExistence type="predicted"/>
<sequence>MNDRTTPPLQALPDGEAELRLVVRLHWEDVAALGQEAGRLAARMQRPVGLDEAASHRLRSRSAGRTTPPATTTPTTPTSAAPSTSGQQLPPATSVSSISARNPADHARQAIEKINGTAGPGRDMTHTA</sequence>
<feature type="compositionally biased region" description="Polar residues" evidence="1">
    <location>
        <begin position="86"/>
        <end position="100"/>
    </location>
</feature>
<feature type="compositionally biased region" description="Low complexity" evidence="1">
    <location>
        <begin position="66"/>
        <end position="85"/>
    </location>
</feature>
<protein>
    <submittedName>
        <fullName evidence="2">Uncharacterized protein</fullName>
    </submittedName>
</protein>
<accession>A0ABY6HZY8</accession>
<evidence type="ECO:0000313" key="2">
    <source>
        <dbReference type="EMBL" id="UYQ60281.1"/>
    </source>
</evidence>